<comment type="caution">
    <text evidence="1">The sequence shown here is derived from an EMBL/GenBank/DDBJ whole genome shotgun (WGS) entry which is preliminary data.</text>
</comment>
<dbReference type="Proteomes" id="UP000325466">
    <property type="component" value="Unassembled WGS sequence"/>
</dbReference>
<accession>A0ABQ0YLE3</accession>
<organism evidence="1 2">
    <name type="scientific">Rhodococcus aetherivorans</name>
    <dbReference type="NCBI Taxonomy" id="191292"/>
    <lineage>
        <taxon>Bacteria</taxon>
        <taxon>Bacillati</taxon>
        <taxon>Actinomycetota</taxon>
        <taxon>Actinomycetes</taxon>
        <taxon>Mycobacteriales</taxon>
        <taxon>Nocardiaceae</taxon>
        <taxon>Rhodococcus</taxon>
    </lineage>
</organism>
<protein>
    <submittedName>
        <fullName evidence="1">Uncharacterized protein</fullName>
    </submittedName>
</protein>
<keyword evidence="2" id="KW-1185">Reference proteome</keyword>
<evidence type="ECO:0000313" key="1">
    <source>
        <dbReference type="EMBL" id="GES37390.1"/>
    </source>
</evidence>
<dbReference type="EMBL" id="BLAH01000084">
    <property type="protein sequence ID" value="GES37390.1"/>
    <property type="molecule type" value="Genomic_DNA"/>
</dbReference>
<proteinExistence type="predicted"/>
<evidence type="ECO:0000313" key="2">
    <source>
        <dbReference type="Proteomes" id="UP000325466"/>
    </source>
</evidence>
<reference evidence="1 2" key="1">
    <citation type="journal article" date="2018" name="Biodegradation">
        <title>1,4-Dioxane degradation characteristics of Rhodococcus aetherivorans JCM 14343.</title>
        <authorList>
            <person name="Inoue D."/>
            <person name="Tsunoda T."/>
            <person name="Yamamoto N."/>
            <person name="Ike M."/>
            <person name="Sei K."/>
        </authorList>
    </citation>
    <scope>NUCLEOTIDE SEQUENCE [LARGE SCALE GENOMIC DNA]</scope>
    <source>
        <strain evidence="1 2">JCM 14343</strain>
    </source>
</reference>
<gene>
    <name evidence="1" type="ORF">RAJCM14343_2644</name>
</gene>
<sequence length="57" mass="6253">MLTHRRAYFLVLEPRADGCVDDEEVVRALTVRREGDHGCTSVVPVACGGGRPARRAM</sequence>
<name>A0ABQ0YLE3_9NOCA</name>